<dbReference type="Pfam" id="PF26002">
    <property type="entry name" value="Beta-barrel_AprE"/>
    <property type="match status" value="1"/>
</dbReference>
<accession>A0A1C3VJH1</accession>
<dbReference type="PROSITE" id="PS00543">
    <property type="entry name" value="HLYD_FAMILY"/>
    <property type="match status" value="1"/>
</dbReference>
<evidence type="ECO:0000256" key="6">
    <source>
        <dbReference type="ARBA" id="ARBA00022692"/>
    </source>
</evidence>
<keyword evidence="8" id="KW-0472">Membrane</keyword>
<dbReference type="InterPro" id="IPR058982">
    <property type="entry name" value="Beta-barrel_AprE"/>
</dbReference>
<dbReference type="NCBIfam" id="TIGR01843">
    <property type="entry name" value="type_I_hlyD"/>
    <property type="match status" value="1"/>
</dbReference>
<dbReference type="PANTHER" id="PTHR30386">
    <property type="entry name" value="MEMBRANE FUSION SUBUNIT OF EMRAB-TOLC MULTIDRUG EFFLUX PUMP"/>
    <property type="match status" value="1"/>
</dbReference>
<evidence type="ECO:0000256" key="1">
    <source>
        <dbReference type="ARBA" id="ARBA00004377"/>
    </source>
</evidence>
<keyword evidence="10" id="KW-0175">Coiled coil</keyword>
<keyword evidence="3 9" id="KW-0813">Transport</keyword>
<feature type="domain" description="AprE-like beta-barrel" evidence="12">
    <location>
        <begin position="321"/>
        <end position="411"/>
    </location>
</feature>
<comment type="similarity">
    <text evidence="2 9">Belongs to the membrane fusion protein (MFP) (TC 8.A.1) family.</text>
</comment>
<dbReference type="Proteomes" id="UP000186228">
    <property type="component" value="Unassembled WGS sequence"/>
</dbReference>
<sequence length="434" mass="47402">MMRASHGNIHDNPPLFARLILGLCALMIVAFVAWAAFADIDEIARGEGKVIPVSKTQIVQSSEPGIVQQINVNLGQIVHKGDILVQLDNTTTASTLGESVAKARTLGAKVERLALEEAGAFDAQFVCPADILATAKNVCDNEEKLFEADRASYKNKLDVLDQRLKQHQNELDEAHANIDRLTQNIAGAQKQYDLLKPLGEKKLVAQTEVLKVQRDLVDLQGQLKVYVESLDRLQAAVKEATLQTTDLGLQLRQQALTDKGQALSELSVVDETIRGASDRVKHTDIRSPVDGIVNTLEVNTIGAYVDAGKVIAGVVPTADTLLIEAKISPRDVAFVRIDQPAVIKISAYDFSIFGALDGKVVNVSADSLVEKDKNETYYLVRIKTDKSALERDGKQYPIIPGMVASAEIMTGRKTILTYLMKPINKARSEALTER</sequence>
<evidence type="ECO:0000256" key="2">
    <source>
        <dbReference type="ARBA" id="ARBA00009477"/>
    </source>
</evidence>
<organism evidence="13 14">
    <name type="scientific">Rhizobium hainanense</name>
    <dbReference type="NCBI Taxonomy" id="52131"/>
    <lineage>
        <taxon>Bacteria</taxon>
        <taxon>Pseudomonadati</taxon>
        <taxon>Pseudomonadota</taxon>
        <taxon>Alphaproteobacteria</taxon>
        <taxon>Hyphomicrobiales</taxon>
        <taxon>Rhizobiaceae</taxon>
        <taxon>Rhizobium/Agrobacterium group</taxon>
        <taxon>Rhizobium</taxon>
    </lineage>
</organism>
<evidence type="ECO:0000256" key="10">
    <source>
        <dbReference type="SAM" id="Coils"/>
    </source>
</evidence>
<dbReference type="InterPro" id="IPR006144">
    <property type="entry name" value="Secretion_HlyD_CS"/>
</dbReference>
<feature type="coiled-coil region" evidence="10">
    <location>
        <begin position="150"/>
        <end position="191"/>
    </location>
</feature>
<dbReference type="GO" id="GO:0009306">
    <property type="term" value="P:protein secretion"/>
    <property type="evidence" value="ECO:0007669"/>
    <property type="project" value="InterPro"/>
</dbReference>
<dbReference type="InterPro" id="IPR010129">
    <property type="entry name" value="T1SS_HlyD"/>
</dbReference>
<dbReference type="GO" id="GO:0005886">
    <property type="term" value="C:plasma membrane"/>
    <property type="evidence" value="ECO:0007669"/>
    <property type="project" value="UniProtKB-SubCell"/>
</dbReference>
<keyword evidence="6" id="KW-0812">Transmembrane</keyword>
<evidence type="ECO:0000256" key="9">
    <source>
        <dbReference type="RuleBase" id="RU365093"/>
    </source>
</evidence>
<proteinExistence type="inferred from homology"/>
<feature type="domain" description="AprE-like long alpha-helical hairpin" evidence="11">
    <location>
        <begin position="97"/>
        <end position="279"/>
    </location>
</feature>
<dbReference type="PANTHER" id="PTHR30386:SF26">
    <property type="entry name" value="TRANSPORT PROTEIN COMB"/>
    <property type="match status" value="1"/>
</dbReference>
<dbReference type="PRINTS" id="PR01490">
    <property type="entry name" value="RTXTOXIND"/>
</dbReference>
<dbReference type="STRING" id="52131.GA0061100_106256"/>
<dbReference type="Gene3D" id="2.40.50.100">
    <property type="match status" value="1"/>
</dbReference>
<name>A0A1C3VJH1_9HYPH</name>
<feature type="coiled-coil region" evidence="10">
    <location>
        <begin position="216"/>
        <end position="243"/>
    </location>
</feature>
<evidence type="ECO:0000256" key="5">
    <source>
        <dbReference type="ARBA" id="ARBA00022519"/>
    </source>
</evidence>
<keyword evidence="14" id="KW-1185">Reference proteome</keyword>
<dbReference type="Pfam" id="PF25994">
    <property type="entry name" value="HH_AprE"/>
    <property type="match status" value="1"/>
</dbReference>
<keyword evidence="4 9" id="KW-1003">Cell membrane</keyword>
<dbReference type="InterPro" id="IPR058781">
    <property type="entry name" value="HH_AprE-like"/>
</dbReference>
<gene>
    <name evidence="13" type="ORF">GA0061100_106256</name>
</gene>
<evidence type="ECO:0000256" key="7">
    <source>
        <dbReference type="ARBA" id="ARBA00022989"/>
    </source>
</evidence>
<evidence type="ECO:0000259" key="12">
    <source>
        <dbReference type="Pfam" id="PF26002"/>
    </source>
</evidence>
<evidence type="ECO:0000256" key="4">
    <source>
        <dbReference type="ARBA" id="ARBA00022475"/>
    </source>
</evidence>
<reference evidence="14" key="1">
    <citation type="submission" date="2016-08" db="EMBL/GenBank/DDBJ databases">
        <authorList>
            <person name="Varghese N."/>
            <person name="Submissions Spin"/>
        </authorList>
    </citation>
    <scope>NUCLEOTIDE SEQUENCE [LARGE SCALE GENOMIC DNA]</scope>
    <source>
        <strain evidence="14">CCBAU 57015</strain>
    </source>
</reference>
<evidence type="ECO:0000259" key="11">
    <source>
        <dbReference type="Pfam" id="PF25994"/>
    </source>
</evidence>
<comment type="subcellular location">
    <subcellularLocation>
        <location evidence="1 9">Cell inner membrane</location>
        <topology evidence="1 9">Single-pass membrane protein</topology>
    </subcellularLocation>
</comment>
<keyword evidence="5 9" id="KW-0997">Cell inner membrane</keyword>
<dbReference type="AlphaFoldDB" id="A0A1C3VJH1"/>
<dbReference type="Gene3D" id="2.40.30.170">
    <property type="match status" value="1"/>
</dbReference>
<dbReference type="EMBL" id="FMAC01000006">
    <property type="protein sequence ID" value="SCB27869.1"/>
    <property type="molecule type" value="Genomic_DNA"/>
</dbReference>
<protein>
    <recommendedName>
        <fullName evidence="9">Membrane fusion protein (MFP) family protein</fullName>
    </recommendedName>
</protein>
<evidence type="ECO:0000256" key="8">
    <source>
        <dbReference type="ARBA" id="ARBA00023136"/>
    </source>
</evidence>
<evidence type="ECO:0000256" key="3">
    <source>
        <dbReference type="ARBA" id="ARBA00022448"/>
    </source>
</evidence>
<dbReference type="RefSeq" id="WP_244557899.1">
    <property type="nucleotide sequence ID" value="NZ_FMAC01000006.1"/>
</dbReference>
<keyword evidence="7" id="KW-1133">Transmembrane helix</keyword>
<dbReference type="InterPro" id="IPR050739">
    <property type="entry name" value="MFP"/>
</dbReference>
<evidence type="ECO:0000313" key="13">
    <source>
        <dbReference type="EMBL" id="SCB27869.1"/>
    </source>
</evidence>
<evidence type="ECO:0000313" key="14">
    <source>
        <dbReference type="Proteomes" id="UP000186228"/>
    </source>
</evidence>